<organism evidence="8 9">
    <name type="scientific">Rhizopus oryzae</name>
    <name type="common">Mucormycosis agent</name>
    <name type="synonym">Rhizopus arrhizus var. delemar</name>
    <dbReference type="NCBI Taxonomy" id="64495"/>
    <lineage>
        <taxon>Eukaryota</taxon>
        <taxon>Fungi</taxon>
        <taxon>Fungi incertae sedis</taxon>
        <taxon>Mucoromycota</taxon>
        <taxon>Mucoromycotina</taxon>
        <taxon>Mucoromycetes</taxon>
        <taxon>Mucorales</taxon>
        <taxon>Mucorineae</taxon>
        <taxon>Rhizopodaceae</taxon>
        <taxon>Rhizopus</taxon>
    </lineage>
</organism>
<dbReference type="GO" id="GO:0004114">
    <property type="term" value="F:3',5'-cyclic-nucleotide phosphodiesterase activity"/>
    <property type="evidence" value="ECO:0007669"/>
    <property type="project" value="InterPro"/>
</dbReference>
<keyword evidence="1 5" id="KW-0479">Metal-binding</keyword>
<keyword evidence="9" id="KW-1185">Reference proteome</keyword>
<dbReference type="PANTHER" id="PTHR11347">
    <property type="entry name" value="CYCLIC NUCLEOTIDE PHOSPHODIESTERASE"/>
    <property type="match status" value="1"/>
</dbReference>
<evidence type="ECO:0000256" key="4">
    <source>
        <dbReference type="PIRSR" id="PIRSR623088-2"/>
    </source>
</evidence>
<feature type="coiled-coil region" evidence="6">
    <location>
        <begin position="341"/>
        <end position="368"/>
    </location>
</feature>
<comment type="caution">
    <text evidence="8">The sequence shown here is derived from an EMBL/GenBank/DDBJ whole genome shotgun (WGS) entry which is preliminary data.</text>
</comment>
<feature type="domain" description="PDEase" evidence="7">
    <location>
        <begin position="33"/>
        <end position="365"/>
    </location>
</feature>
<evidence type="ECO:0000256" key="3">
    <source>
        <dbReference type="PIRSR" id="PIRSR623088-1"/>
    </source>
</evidence>
<reference evidence="8" key="1">
    <citation type="journal article" date="2020" name="Microb. Genom.">
        <title>Genetic diversity of clinical and environmental Mucorales isolates obtained from an investigation of mucormycosis cases among solid organ transplant recipients.</title>
        <authorList>
            <person name="Nguyen M.H."/>
            <person name="Kaul D."/>
            <person name="Muto C."/>
            <person name="Cheng S.J."/>
            <person name="Richter R.A."/>
            <person name="Bruno V.M."/>
            <person name="Liu G."/>
            <person name="Beyhan S."/>
            <person name="Sundermann A.J."/>
            <person name="Mounaud S."/>
            <person name="Pasculle A.W."/>
            <person name="Nierman W.C."/>
            <person name="Driscoll E."/>
            <person name="Cumbie R."/>
            <person name="Clancy C.J."/>
            <person name="Dupont C.L."/>
        </authorList>
    </citation>
    <scope>NUCLEOTIDE SEQUENCE</scope>
    <source>
        <strain evidence="8">GL11</strain>
    </source>
</reference>
<gene>
    <name evidence="8" type="ORF">G6F64_008353</name>
</gene>
<dbReference type="PROSITE" id="PS51845">
    <property type="entry name" value="PDEASE_I_2"/>
    <property type="match status" value="1"/>
</dbReference>
<dbReference type="InterPro" id="IPR002073">
    <property type="entry name" value="PDEase_catalytic_dom"/>
</dbReference>
<dbReference type="InterPro" id="IPR023088">
    <property type="entry name" value="PDEase"/>
</dbReference>
<dbReference type="AlphaFoldDB" id="A0A9P7BQC9"/>
<feature type="binding site" evidence="5">
    <location>
        <position position="163"/>
    </location>
    <ligand>
        <name>Zn(2+)</name>
        <dbReference type="ChEBI" id="CHEBI:29105"/>
        <label>1</label>
    </ligand>
</feature>
<dbReference type="CDD" id="cd00077">
    <property type="entry name" value="HDc"/>
    <property type="match status" value="1"/>
</dbReference>
<feature type="binding site" evidence="5">
    <location>
        <position position="274"/>
    </location>
    <ligand>
        <name>Zn(2+)</name>
        <dbReference type="ChEBI" id="CHEBI:29105"/>
        <label>1</label>
    </ligand>
</feature>
<keyword evidence="2" id="KW-0378">Hydrolase</keyword>
<feature type="binding site" evidence="5">
    <location>
        <position position="162"/>
    </location>
    <ligand>
        <name>Zn(2+)</name>
        <dbReference type="ChEBI" id="CHEBI:29105"/>
        <label>1</label>
    </ligand>
</feature>
<sequence length="432" mass="49559">MHHLPLYQRIKEMSCYNVPKIMMSLYASSQKVNYTSVSRERSSELQSRLRRWDFGPFDLTEQELIECVYLIFDQLLSLPELDQLNIKQDQLYEFIVDLSSVYHDDNPYHNFAHAVDVLQCLFFMLCELGLLPFTNKVKQQGKPQDMLSAIDIFALFIAAIGHDAAHPGVNNMFLVNTSNPLATLYNDQSILENLHSVTLFQLLNKHGIDKSIGEDHAHIIKSILATDMALHSDYVEKIQQQAKRLDTIDVNTLDCPTLEKERILLCSALIKCADISNVARSFEFGQQWAHLLVQEFSAQDDLEKQLGLPPSTVNNHSLEDSQIGFIRFVALGLFQSVSEVIQELSFAVDQLTSNLERWEALKWQKQEEENRMMMRGIKRSLSIDDTYSSKKRVSLEKFNLSMPLIAMTTHVNTEDDDQTTLKRPAYCQCSIQ</sequence>
<keyword evidence="6" id="KW-0175">Coiled coil</keyword>
<evidence type="ECO:0000256" key="2">
    <source>
        <dbReference type="ARBA" id="ARBA00022801"/>
    </source>
</evidence>
<dbReference type="Gene3D" id="1.10.1300.10">
    <property type="entry name" value="3'5'-cyclic nucleotide phosphodiesterase, catalytic domain"/>
    <property type="match status" value="1"/>
</dbReference>
<evidence type="ECO:0000259" key="7">
    <source>
        <dbReference type="PROSITE" id="PS51845"/>
    </source>
</evidence>
<dbReference type="Proteomes" id="UP000716291">
    <property type="component" value="Unassembled WGS sequence"/>
</dbReference>
<feature type="binding site" evidence="5">
    <location>
        <position position="163"/>
    </location>
    <ligand>
        <name>Zn(2+)</name>
        <dbReference type="ChEBI" id="CHEBI:29105"/>
        <label>2</label>
    </ligand>
</feature>
<dbReference type="EMBL" id="JAANQT010001359">
    <property type="protein sequence ID" value="KAG1305468.1"/>
    <property type="molecule type" value="Genomic_DNA"/>
</dbReference>
<accession>A0A9P7BQC9</accession>
<dbReference type="SUPFAM" id="SSF109604">
    <property type="entry name" value="HD-domain/PDEase-like"/>
    <property type="match status" value="1"/>
</dbReference>
<dbReference type="GO" id="GO:0007165">
    <property type="term" value="P:signal transduction"/>
    <property type="evidence" value="ECO:0007669"/>
    <property type="project" value="InterPro"/>
</dbReference>
<feature type="binding site" evidence="5">
    <location>
        <position position="113"/>
    </location>
    <ligand>
        <name>Zn(2+)</name>
        <dbReference type="ChEBI" id="CHEBI:29105"/>
        <label>1</label>
    </ligand>
</feature>
<dbReference type="InterPro" id="IPR003607">
    <property type="entry name" value="HD/PDEase_dom"/>
</dbReference>
<evidence type="ECO:0000313" key="8">
    <source>
        <dbReference type="EMBL" id="KAG1305468.1"/>
    </source>
</evidence>
<feature type="binding site" evidence="4">
    <location>
        <position position="163"/>
    </location>
    <ligand>
        <name>AMP</name>
        <dbReference type="ChEBI" id="CHEBI:456215"/>
    </ligand>
</feature>
<feature type="binding site" evidence="4">
    <location>
        <begin position="109"/>
        <end position="113"/>
    </location>
    <ligand>
        <name>AMP</name>
        <dbReference type="ChEBI" id="CHEBI:456215"/>
    </ligand>
</feature>
<dbReference type="SMART" id="SM00471">
    <property type="entry name" value="HDc"/>
    <property type="match status" value="1"/>
</dbReference>
<name>A0A9P7BQC9_RHIOR</name>
<dbReference type="Pfam" id="PF00233">
    <property type="entry name" value="PDEase_I"/>
    <property type="match status" value="1"/>
</dbReference>
<protein>
    <recommendedName>
        <fullName evidence="7">PDEase domain-containing protein</fullName>
    </recommendedName>
</protein>
<feature type="active site" description="Proton donor" evidence="3">
    <location>
        <position position="109"/>
    </location>
</feature>
<feature type="binding site" evidence="4">
    <location>
        <position position="274"/>
    </location>
    <ligand>
        <name>AMP</name>
        <dbReference type="ChEBI" id="CHEBI:456215"/>
    </ligand>
</feature>
<dbReference type="GO" id="GO:0046872">
    <property type="term" value="F:metal ion binding"/>
    <property type="evidence" value="ECO:0007669"/>
    <property type="project" value="UniProtKB-KW"/>
</dbReference>
<evidence type="ECO:0000313" key="9">
    <source>
        <dbReference type="Proteomes" id="UP000716291"/>
    </source>
</evidence>
<evidence type="ECO:0000256" key="6">
    <source>
        <dbReference type="SAM" id="Coils"/>
    </source>
</evidence>
<evidence type="ECO:0000256" key="1">
    <source>
        <dbReference type="ARBA" id="ARBA00022723"/>
    </source>
</evidence>
<evidence type="ECO:0000256" key="5">
    <source>
        <dbReference type="PIRSR" id="PIRSR623088-3"/>
    </source>
</evidence>
<proteinExistence type="predicted"/>
<feature type="binding site" evidence="4">
    <location>
        <position position="322"/>
    </location>
    <ligand>
        <name>AMP</name>
        <dbReference type="ChEBI" id="CHEBI:456215"/>
    </ligand>
</feature>
<dbReference type="PRINTS" id="PR00387">
    <property type="entry name" value="PDIESTERASE1"/>
</dbReference>
<dbReference type="InterPro" id="IPR036971">
    <property type="entry name" value="PDEase_catalytic_dom_sf"/>
</dbReference>